<sequence>MATSTGDTSPLSNRSMEDMLQMLESQRRAGKAARRMSDGWCRLIPPGFGFHYEYDPEVASGSWEFYQLGHGICVSIVDMTVTQGLPRRHSASDYLALSAVLEGKLPLTYQLGNEGELAHGYCTVYGATSGHELETFPQSGQQLRWVTVFLQRASLLKTTGFEPADLPSDVVDFLRHDGHLSCRNVPLTQLALLAAHQMIKPPFQGSFRHAFLTAKALELACHILFNLSRAVESEDPGCFSEADHKKLQEAMRLIRSSLDAPSDVKEIAEAVGLTRQRLQRGFRMIYGGTVGEIRDKLRMELARELISDSTLSMVEIALECGYVHAASFTRAFRSAFGMPPMQMRLASSDALRVKNQRHRPPKSTN</sequence>
<dbReference type="InterPro" id="IPR009057">
    <property type="entry name" value="Homeodomain-like_sf"/>
</dbReference>
<reference evidence="6" key="1">
    <citation type="journal article" date="2019" name="Int. J. Syst. Evol. Microbiol.">
        <title>The Global Catalogue of Microorganisms (GCM) 10K type strain sequencing project: providing services to taxonomists for standard genome sequencing and annotation.</title>
        <authorList>
            <consortium name="The Broad Institute Genomics Platform"/>
            <consortium name="The Broad Institute Genome Sequencing Center for Infectious Disease"/>
            <person name="Wu L."/>
            <person name="Ma J."/>
        </authorList>
    </citation>
    <scope>NUCLEOTIDE SEQUENCE [LARGE SCALE GENOMIC DNA]</scope>
    <source>
        <strain evidence="6">CGMCC 1.10759</strain>
    </source>
</reference>
<dbReference type="PRINTS" id="PR00032">
    <property type="entry name" value="HTHARAC"/>
</dbReference>
<dbReference type="PANTHER" id="PTHR47893">
    <property type="entry name" value="REGULATORY PROTEIN PCHR"/>
    <property type="match status" value="1"/>
</dbReference>
<dbReference type="SUPFAM" id="SSF46689">
    <property type="entry name" value="Homeodomain-like"/>
    <property type="match status" value="2"/>
</dbReference>
<protein>
    <submittedName>
        <fullName evidence="5">Helix-turn-helix domain-containing protein</fullName>
    </submittedName>
</protein>
<accession>A0ABV8SZ35</accession>
<name>A0ABV8SZ35_9GAMM</name>
<dbReference type="InterPro" id="IPR018062">
    <property type="entry name" value="HTH_AraC-typ_CS"/>
</dbReference>
<evidence type="ECO:0000256" key="2">
    <source>
        <dbReference type="ARBA" id="ARBA00023125"/>
    </source>
</evidence>
<dbReference type="PROSITE" id="PS00041">
    <property type="entry name" value="HTH_ARAC_FAMILY_1"/>
    <property type="match status" value="1"/>
</dbReference>
<dbReference type="Proteomes" id="UP001595904">
    <property type="component" value="Unassembled WGS sequence"/>
</dbReference>
<evidence type="ECO:0000313" key="6">
    <source>
        <dbReference type="Proteomes" id="UP001595904"/>
    </source>
</evidence>
<evidence type="ECO:0000313" key="5">
    <source>
        <dbReference type="EMBL" id="MFC4312355.1"/>
    </source>
</evidence>
<dbReference type="Gene3D" id="1.10.10.60">
    <property type="entry name" value="Homeodomain-like"/>
    <property type="match status" value="2"/>
</dbReference>
<organism evidence="5 6">
    <name type="scientific">Steroidobacter flavus</name>
    <dbReference type="NCBI Taxonomy" id="1842136"/>
    <lineage>
        <taxon>Bacteria</taxon>
        <taxon>Pseudomonadati</taxon>
        <taxon>Pseudomonadota</taxon>
        <taxon>Gammaproteobacteria</taxon>
        <taxon>Steroidobacterales</taxon>
        <taxon>Steroidobacteraceae</taxon>
        <taxon>Steroidobacter</taxon>
    </lineage>
</organism>
<dbReference type="Pfam" id="PF12833">
    <property type="entry name" value="HTH_18"/>
    <property type="match status" value="1"/>
</dbReference>
<dbReference type="RefSeq" id="WP_380601675.1">
    <property type="nucleotide sequence ID" value="NZ_JBHSDU010000014.1"/>
</dbReference>
<keyword evidence="1" id="KW-0805">Transcription regulation</keyword>
<comment type="caution">
    <text evidence="5">The sequence shown here is derived from an EMBL/GenBank/DDBJ whole genome shotgun (WGS) entry which is preliminary data.</text>
</comment>
<gene>
    <name evidence="5" type="ORF">ACFPN2_24950</name>
</gene>
<dbReference type="PANTHER" id="PTHR47893:SF1">
    <property type="entry name" value="REGULATORY PROTEIN PCHR"/>
    <property type="match status" value="1"/>
</dbReference>
<dbReference type="PROSITE" id="PS01124">
    <property type="entry name" value="HTH_ARAC_FAMILY_2"/>
    <property type="match status" value="1"/>
</dbReference>
<dbReference type="InterPro" id="IPR018060">
    <property type="entry name" value="HTH_AraC"/>
</dbReference>
<keyword evidence="2" id="KW-0238">DNA-binding</keyword>
<feature type="domain" description="HTH araC/xylS-type" evidence="4">
    <location>
        <begin position="248"/>
        <end position="346"/>
    </location>
</feature>
<evidence type="ECO:0000256" key="1">
    <source>
        <dbReference type="ARBA" id="ARBA00023015"/>
    </source>
</evidence>
<dbReference type="InterPro" id="IPR020449">
    <property type="entry name" value="Tscrpt_reg_AraC-type_HTH"/>
</dbReference>
<dbReference type="SMART" id="SM00342">
    <property type="entry name" value="HTH_ARAC"/>
    <property type="match status" value="1"/>
</dbReference>
<dbReference type="EMBL" id="JBHSDU010000014">
    <property type="protein sequence ID" value="MFC4312355.1"/>
    <property type="molecule type" value="Genomic_DNA"/>
</dbReference>
<evidence type="ECO:0000259" key="4">
    <source>
        <dbReference type="PROSITE" id="PS01124"/>
    </source>
</evidence>
<keyword evidence="6" id="KW-1185">Reference proteome</keyword>
<dbReference type="InterPro" id="IPR053142">
    <property type="entry name" value="PchR_regulatory_protein"/>
</dbReference>
<keyword evidence="3" id="KW-0804">Transcription</keyword>
<proteinExistence type="predicted"/>
<evidence type="ECO:0000256" key="3">
    <source>
        <dbReference type="ARBA" id="ARBA00023163"/>
    </source>
</evidence>